<organism evidence="4 5">
    <name type="scientific">Waltera intestinalis</name>
    <dbReference type="NCBI Taxonomy" id="2606635"/>
    <lineage>
        <taxon>Bacteria</taxon>
        <taxon>Bacillati</taxon>
        <taxon>Bacillota</taxon>
        <taxon>Clostridia</taxon>
        <taxon>Lachnospirales</taxon>
        <taxon>Lachnospiraceae</taxon>
        <taxon>Waltera</taxon>
    </lineage>
</organism>
<comment type="caution">
    <text evidence="4">The sequence shown here is derived from an EMBL/GenBank/DDBJ whole genome shotgun (WGS) entry which is preliminary data.</text>
</comment>
<feature type="coiled-coil region" evidence="1">
    <location>
        <begin position="479"/>
        <end position="546"/>
    </location>
</feature>
<sequence length="876" mass="101102">MKLIRCHIENFGKLSDFTYDFSEGCNTICEENGWGKSTLASFLRVMLYGFRNEGKRDPLENERKRYAPWQKGVYGGELQFESDGKVYSVRRIFGNKAAEDEFQLTDARTHLPSSDFSQKLGEELFQIDGGSFERTIFISQNDCETFVTDGINAKIGNLAENTDDINNFETADKRLNDLLNSMSPSRKTGLLRQRKDRITELKTQIRNGQEIQNTMESIDARKKAAIEEREKLSAELTELQERQKKLGIYKDQQAKKEKYLDLRAKMAERQQTLKEAENYFNGVIPKGEELREKTAVCNQGISVRKAMEIYCLTEKEQAQLKDNFPMADNVRLEEKYAEAQELESLESATRKNALSGEESRRLEELSGYFAEGMPQEAEIDSVKNAWTNRNEGKSLLQAKEIQRKTLQSIQAQEDARCLREQEEAGKRKKILLLFGILLSLGGFVVILLGQGLIGGVLIVLGIAAVAAALLFTAGRSKVQTGENTELSYLEQEMEELEAQVRIEEGQIEDFCTRWGLREGLELTSWLVELQNKRRDYEALLERQKQDGSDEKIARIAALQKDLQQFFAEYGEVPETQNYLAALHELAGKCRQRQLLQEKQKKYLQQKQKYEAIEEQVKDYLMSLQLIPEEHPEEQLAELESHRKDYEKELQELWRSEQEIRAFEVKEDIPALLALKAPEGEESLESLADEMQVLSERMEECFQTIDSYQKQLSDLQESWDNVENMQEELKALQEKTEEGFKQYELLGMTKNLLEQAKSSFTAKYTEPVMQGFRKYYRILTGTECENYQMDANTRLQVIEGNMPRDIGYLSLGNRDLIGICMRLALVEAMYEEQKPFLILDDPFVNLDENRTKGAMRFLTEIAKEYQVIYFTCHGSRE</sequence>
<dbReference type="RefSeq" id="WP_154494774.1">
    <property type="nucleotide sequence ID" value="NZ_VUMU01000001.1"/>
</dbReference>
<evidence type="ECO:0000256" key="2">
    <source>
        <dbReference type="SAM" id="Phobius"/>
    </source>
</evidence>
<reference evidence="4 5" key="1">
    <citation type="submission" date="2019-08" db="EMBL/GenBank/DDBJ databases">
        <title>In-depth cultivation of the pig gut microbiome towards novel bacterial diversity and tailored functional studies.</title>
        <authorList>
            <person name="Wylensek D."/>
            <person name="Hitch T.C.A."/>
            <person name="Clavel T."/>
        </authorList>
    </citation>
    <scope>NUCLEOTIDE SEQUENCE [LARGE SCALE GENOMIC DNA]</scope>
    <source>
        <strain evidence="4 5">WCA3-601-WT-6H</strain>
    </source>
</reference>
<dbReference type="InterPro" id="IPR027417">
    <property type="entry name" value="P-loop_NTPase"/>
</dbReference>
<protein>
    <recommendedName>
        <fullName evidence="3">Endonuclease GajA/Old nuclease/RecF-like AAA domain-containing protein</fullName>
    </recommendedName>
</protein>
<evidence type="ECO:0000259" key="3">
    <source>
        <dbReference type="Pfam" id="PF13175"/>
    </source>
</evidence>
<keyword evidence="2" id="KW-1133">Transmembrane helix</keyword>
<keyword evidence="1" id="KW-0175">Coiled coil</keyword>
<dbReference type="EMBL" id="VUMU01000001">
    <property type="protein sequence ID" value="MST56661.1"/>
    <property type="molecule type" value="Genomic_DNA"/>
</dbReference>
<name>A0A6L5YEG4_9FIRM</name>
<feature type="domain" description="Endonuclease GajA/Old nuclease/RecF-like AAA" evidence="3">
    <location>
        <begin position="1"/>
        <end position="295"/>
    </location>
</feature>
<dbReference type="AlphaFoldDB" id="A0A6L5YEG4"/>
<dbReference type="Pfam" id="PF13175">
    <property type="entry name" value="AAA_15"/>
    <property type="match status" value="1"/>
</dbReference>
<evidence type="ECO:0000313" key="5">
    <source>
        <dbReference type="Proteomes" id="UP000476055"/>
    </source>
</evidence>
<dbReference type="GO" id="GO:0006302">
    <property type="term" value="P:double-strand break repair"/>
    <property type="evidence" value="ECO:0007669"/>
    <property type="project" value="InterPro"/>
</dbReference>
<evidence type="ECO:0000256" key="1">
    <source>
        <dbReference type="SAM" id="Coils"/>
    </source>
</evidence>
<dbReference type="GO" id="GO:0016887">
    <property type="term" value="F:ATP hydrolysis activity"/>
    <property type="evidence" value="ECO:0007669"/>
    <property type="project" value="InterPro"/>
</dbReference>
<feature type="coiled-coil region" evidence="1">
    <location>
        <begin position="683"/>
        <end position="741"/>
    </location>
</feature>
<feature type="transmembrane region" description="Helical" evidence="2">
    <location>
        <begin position="455"/>
        <end position="473"/>
    </location>
</feature>
<dbReference type="PANTHER" id="PTHR41259:SF1">
    <property type="entry name" value="DOUBLE-STRAND BREAK REPAIR RAD50 ATPASE, PUTATIVE-RELATED"/>
    <property type="match status" value="1"/>
</dbReference>
<feature type="coiled-coil region" evidence="1">
    <location>
        <begin position="215"/>
        <end position="242"/>
    </location>
</feature>
<keyword evidence="2" id="KW-0472">Membrane</keyword>
<feature type="coiled-coil region" evidence="1">
    <location>
        <begin position="592"/>
        <end position="658"/>
    </location>
</feature>
<evidence type="ECO:0000313" key="4">
    <source>
        <dbReference type="EMBL" id="MST56661.1"/>
    </source>
</evidence>
<accession>A0A6L5YEG4</accession>
<dbReference type="SUPFAM" id="SSF52540">
    <property type="entry name" value="P-loop containing nucleoside triphosphate hydrolases"/>
    <property type="match status" value="2"/>
</dbReference>
<keyword evidence="2" id="KW-0812">Transmembrane</keyword>
<gene>
    <name evidence="4" type="ORF">FYJ59_00075</name>
</gene>
<keyword evidence="5" id="KW-1185">Reference proteome</keyword>
<dbReference type="Gene3D" id="3.40.50.300">
    <property type="entry name" value="P-loop containing nucleotide triphosphate hydrolases"/>
    <property type="match status" value="2"/>
</dbReference>
<dbReference type="Proteomes" id="UP000476055">
    <property type="component" value="Unassembled WGS sequence"/>
</dbReference>
<dbReference type="InterPro" id="IPR041685">
    <property type="entry name" value="AAA_GajA/Old/RecF-like"/>
</dbReference>
<feature type="transmembrane region" description="Helical" evidence="2">
    <location>
        <begin position="430"/>
        <end position="449"/>
    </location>
</feature>
<dbReference type="PANTHER" id="PTHR41259">
    <property type="entry name" value="DOUBLE-STRAND BREAK REPAIR RAD50 ATPASE, PUTATIVE-RELATED"/>
    <property type="match status" value="1"/>
</dbReference>
<proteinExistence type="predicted"/>